<dbReference type="OrthoDB" id="2971629at2"/>
<dbReference type="Proteomes" id="UP000247150">
    <property type="component" value="Unassembled WGS sequence"/>
</dbReference>
<name>A0A2V2ZWK9_9BACI</name>
<dbReference type="RefSeq" id="WP_110065291.1">
    <property type="nucleotide sequence ID" value="NZ_QGTW01000006.1"/>
</dbReference>
<dbReference type="InterPro" id="IPR025072">
    <property type="entry name" value="Fur_reg_FbpA"/>
</dbReference>
<dbReference type="AlphaFoldDB" id="A0A2V2ZWK9"/>
<protein>
    <submittedName>
        <fullName evidence="1">Fur-regulated basic protein A</fullName>
    </submittedName>
</protein>
<accession>A0A2V2ZWK9</accession>
<evidence type="ECO:0000313" key="1">
    <source>
        <dbReference type="EMBL" id="PWW28455.1"/>
    </source>
</evidence>
<dbReference type="Pfam" id="PF13076">
    <property type="entry name" value="Fur_reg_FbpA"/>
    <property type="match status" value="1"/>
</dbReference>
<organism evidence="1 2">
    <name type="scientific">Cytobacillus oceanisediminis</name>
    <dbReference type="NCBI Taxonomy" id="665099"/>
    <lineage>
        <taxon>Bacteria</taxon>
        <taxon>Bacillati</taxon>
        <taxon>Bacillota</taxon>
        <taxon>Bacilli</taxon>
        <taxon>Bacillales</taxon>
        <taxon>Bacillaceae</taxon>
        <taxon>Cytobacillus</taxon>
    </lineage>
</organism>
<dbReference type="EMBL" id="QGTW01000006">
    <property type="protein sequence ID" value="PWW28455.1"/>
    <property type="molecule type" value="Genomic_DNA"/>
</dbReference>
<evidence type="ECO:0000313" key="2">
    <source>
        <dbReference type="Proteomes" id="UP000247150"/>
    </source>
</evidence>
<comment type="caution">
    <text evidence="1">The sequence shown here is derived from an EMBL/GenBank/DDBJ whole genome shotgun (WGS) entry which is preliminary data.</text>
</comment>
<gene>
    <name evidence="1" type="ORF">DFO73_106271</name>
</gene>
<proteinExistence type="predicted"/>
<sequence>MQYLRKAIEKKRQYLIDLLIKSGGEYQHSEPALQKLTLTELEIIFKKHKNGNSF</sequence>
<reference evidence="1 2" key="1">
    <citation type="submission" date="2018-05" db="EMBL/GenBank/DDBJ databases">
        <title>Freshwater and sediment microbial communities from various areas in North America, analyzing microbe dynamics in response to fracking.</title>
        <authorList>
            <person name="Lamendella R."/>
        </authorList>
    </citation>
    <scope>NUCLEOTIDE SEQUENCE [LARGE SCALE GENOMIC DNA]</scope>
    <source>
        <strain evidence="1 2">15_TX</strain>
    </source>
</reference>